<comment type="caution">
    <text evidence="18">Lacks conserved residue(s) required for the propagation of feature annotation.</text>
</comment>
<dbReference type="Proteomes" id="UP000199444">
    <property type="component" value="Unassembled WGS sequence"/>
</dbReference>
<evidence type="ECO:0000313" key="21">
    <source>
        <dbReference type="EMBL" id="SDQ54541.1"/>
    </source>
</evidence>
<dbReference type="InterPro" id="IPR016037">
    <property type="entry name" value="DHQ_synth_AroB"/>
</dbReference>
<dbReference type="GO" id="GO:0005737">
    <property type="term" value="C:cytoplasm"/>
    <property type="evidence" value="ECO:0007669"/>
    <property type="project" value="UniProtKB-SubCell"/>
</dbReference>
<evidence type="ECO:0000256" key="8">
    <source>
        <dbReference type="ARBA" id="ARBA00017684"/>
    </source>
</evidence>
<dbReference type="GO" id="GO:0008652">
    <property type="term" value="P:amino acid biosynthetic process"/>
    <property type="evidence" value="ECO:0007669"/>
    <property type="project" value="UniProtKB-KW"/>
</dbReference>
<evidence type="ECO:0000259" key="20">
    <source>
        <dbReference type="Pfam" id="PF24621"/>
    </source>
</evidence>
<evidence type="ECO:0000256" key="4">
    <source>
        <dbReference type="ARBA" id="ARBA00004496"/>
    </source>
</evidence>
<dbReference type="PIRSF" id="PIRSF001455">
    <property type="entry name" value="DHQ_synth"/>
    <property type="match status" value="1"/>
</dbReference>
<feature type="domain" description="3-dehydroquinate synthase N-terminal" evidence="19">
    <location>
        <begin position="65"/>
        <end position="175"/>
    </location>
</feature>
<evidence type="ECO:0000256" key="11">
    <source>
        <dbReference type="ARBA" id="ARBA00022723"/>
    </source>
</evidence>
<dbReference type="InterPro" id="IPR050071">
    <property type="entry name" value="Dehydroquinate_synthase"/>
</dbReference>
<dbReference type="Gene3D" id="3.40.50.1970">
    <property type="match status" value="1"/>
</dbReference>
<feature type="binding site" evidence="18">
    <location>
        <begin position="165"/>
        <end position="168"/>
    </location>
    <ligand>
        <name>NAD(+)</name>
        <dbReference type="ChEBI" id="CHEBI:57540"/>
    </ligand>
</feature>
<reference evidence="21 22" key="1">
    <citation type="submission" date="2016-10" db="EMBL/GenBank/DDBJ databases">
        <authorList>
            <person name="de Groot N.N."/>
        </authorList>
    </citation>
    <scope>NUCLEOTIDE SEQUENCE [LARGE SCALE GENOMIC DNA]</scope>
    <source>
        <strain evidence="21 22">CGMCC 1.10449</strain>
    </source>
</reference>
<feature type="binding site" evidence="18">
    <location>
        <position position="258"/>
    </location>
    <ligand>
        <name>Zn(2+)</name>
        <dbReference type="ChEBI" id="CHEBI:29105"/>
    </ligand>
</feature>
<feature type="binding site" evidence="18">
    <location>
        <position position="147"/>
    </location>
    <ligand>
        <name>NAD(+)</name>
        <dbReference type="ChEBI" id="CHEBI:57540"/>
    </ligand>
</feature>
<evidence type="ECO:0000256" key="14">
    <source>
        <dbReference type="ARBA" id="ARBA00023027"/>
    </source>
</evidence>
<dbReference type="UniPathway" id="UPA00053">
    <property type="reaction ID" value="UER00085"/>
</dbReference>
<evidence type="ECO:0000256" key="17">
    <source>
        <dbReference type="ARBA" id="ARBA00023285"/>
    </source>
</evidence>
<dbReference type="InterPro" id="IPR030963">
    <property type="entry name" value="DHQ_synth_fam"/>
</dbReference>
<feature type="binding site" evidence="18">
    <location>
        <position position="241"/>
    </location>
    <ligand>
        <name>Zn(2+)</name>
        <dbReference type="ChEBI" id="CHEBI:29105"/>
    </ligand>
</feature>
<dbReference type="SUPFAM" id="SSF56796">
    <property type="entry name" value="Dehydroquinate synthase-like"/>
    <property type="match status" value="1"/>
</dbReference>
<comment type="catalytic activity">
    <reaction evidence="1 18">
        <text>7-phospho-2-dehydro-3-deoxy-D-arabino-heptonate = 3-dehydroquinate + phosphate</text>
        <dbReference type="Rhea" id="RHEA:21968"/>
        <dbReference type="ChEBI" id="CHEBI:32364"/>
        <dbReference type="ChEBI" id="CHEBI:43474"/>
        <dbReference type="ChEBI" id="CHEBI:58394"/>
        <dbReference type="EC" id="4.2.3.4"/>
    </reaction>
</comment>
<keyword evidence="12 18" id="KW-0547">Nucleotide-binding</keyword>
<dbReference type="GO" id="GO:0000166">
    <property type="term" value="F:nucleotide binding"/>
    <property type="evidence" value="ECO:0007669"/>
    <property type="project" value="UniProtKB-KW"/>
</dbReference>
<dbReference type="PANTHER" id="PTHR43622">
    <property type="entry name" value="3-DEHYDROQUINATE SYNTHASE"/>
    <property type="match status" value="1"/>
</dbReference>
<keyword evidence="11 18" id="KW-0479">Metal-binding</keyword>
<sequence length="364" mass="40656">MKVTKVKSASNSYHVYVGENIRCDLNSYLPKDYSSIFIVTDEIVAKHYLEEIKKSISHKHVYSSVIPYGEKSKNVNTFYQLHTDAIEFGLDRQSLIIALGGGVVGDVAGFVAATYMRGVDFIQMPTTILAHDSSVGGKVAINHEQGKNLIGNFYPPAAVVYDVQTLQTLNDKEIRSGYAELIKEALIQDDAFFQSLLASDLSSLTNDVLANQLNRGIEIKASIVEEDERESGVRKYLNLGHTLGHALESIIGYGVRTHGEMVAIGLLFAIRVSEKVFSIKLPYDQLLQWLNVNAFPIQLTNINKQQVLNRMKLDKKTVNTTIQMVLLKDIAQPVVVEISDEDLLNYLDSFLKEIENNVNLRMGE</sequence>
<evidence type="ECO:0000256" key="15">
    <source>
        <dbReference type="ARBA" id="ARBA00023141"/>
    </source>
</evidence>
<organism evidence="21 22">
    <name type="scientific">Virgibacillus salinus</name>
    <dbReference type="NCBI Taxonomy" id="553311"/>
    <lineage>
        <taxon>Bacteria</taxon>
        <taxon>Bacillati</taxon>
        <taxon>Bacillota</taxon>
        <taxon>Bacilli</taxon>
        <taxon>Bacillales</taxon>
        <taxon>Bacillaceae</taxon>
        <taxon>Virgibacillus</taxon>
    </lineage>
</organism>
<protein>
    <recommendedName>
        <fullName evidence="8 18">3-dehydroquinate synthase</fullName>
        <shortName evidence="18">DHQS</shortName>
        <ecNumber evidence="7 18">4.2.3.4</ecNumber>
    </recommendedName>
</protein>
<dbReference type="Pfam" id="PF24621">
    <property type="entry name" value="DHQS_C"/>
    <property type="match status" value="1"/>
</dbReference>
<accession>A0A1H1BRI0</accession>
<evidence type="ECO:0000256" key="16">
    <source>
        <dbReference type="ARBA" id="ARBA00023239"/>
    </source>
</evidence>
<dbReference type="Pfam" id="PF01761">
    <property type="entry name" value="DHQ_synthase"/>
    <property type="match status" value="1"/>
</dbReference>
<dbReference type="NCBIfam" id="TIGR01357">
    <property type="entry name" value="aroB"/>
    <property type="match status" value="1"/>
</dbReference>
<feature type="binding site" evidence="18">
    <location>
        <begin position="126"/>
        <end position="127"/>
    </location>
    <ligand>
        <name>NAD(+)</name>
        <dbReference type="ChEBI" id="CHEBI:57540"/>
    </ligand>
</feature>
<dbReference type="InterPro" id="IPR056179">
    <property type="entry name" value="DHQS_C"/>
</dbReference>
<keyword evidence="9 18" id="KW-0963">Cytoplasm</keyword>
<dbReference type="PANTHER" id="PTHR43622:SF7">
    <property type="entry name" value="3-DEHYDROQUINATE SYNTHASE, CHLOROPLASTIC"/>
    <property type="match status" value="1"/>
</dbReference>
<feature type="binding site" evidence="18">
    <location>
        <position position="138"/>
    </location>
    <ligand>
        <name>NAD(+)</name>
        <dbReference type="ChEBI" id="CHEBI:57540"/>
    </ligand>
</feature>
<dbReference type="Gene3D" id="1.20.1090.10">
    <property type="entry name" value="Dehydroquinate synthase-like - alpha domain"/>
    <property type="match status" value="1"/>
</dbReference>
<dbReference type="HAMAP" id="MF_00110">
    <property type="entry name" value="DHQ_synthase"/>
    <property type="match status" value="1"/>
</dbReference>
<keyword evidence="16 18" id="KW-0456">Lyase</keyword>
<gene>
    <name evidence="18" type="primary">aroB</name>
    <name evidence="21" type="ORF">SAMN05216231_1875</name>
</gene>
<comment type="pathway">
    <text evidence="5 18">Metabolic intermediate biosynthesis; chorismate biosynthesis; chorismate from D-erythrose 4-phosphate and phosphoenolpyruvate: step 2/7.</text>
</comment>
<evidence type="ECO:0000256" key="6">
    <source>
        <dbReference type="ARBA" id="ARBA00005412"/>
    </source>
</evidence>
<evidence type="ECO:0000256" key="18">
    <source>
        <dbReference type="HAMAP-Rule" id="MF_00110"/>
    </source>
</evidence>
<dbReference type="EC" id="4.2.3.4" evidence="7 18"/>
<evidence type="ECO:0000256" key="13">
    <source>
        <dbReference type="ARBA" id="ARBA00022833"/>
    </source>
</evidence>
<comment type="function">
    <text evidence="18">Catalyzes the conversion of 3-deoxy-D-arabino-heptulosonate 7-phosphate (DAHP) to dehydroquinate (DHQ).</text>
</comment>
<dbReference type="AlphaFoldDB" id="A0A1H1BRI0"/>
<dbReference type="InterPro" id="IPR030960">
    <property type="entry name" value="DHQS/DOIS_N"/>
</dbReference>
<keyword evidence="13 18" id="KW-0862">Zinc</keyword>
<comment type="similarity">
    <text evidence="6 18">Belongs to the sugar phosphate cyclases superfamily. Dehydroquinate synthase family.</text>
</comment>
<evidence type="ECO:0000256" key="3">
    <source>
        <dbReference type="ARBA" id="ARBA00001947"/>
    </source>
</evidence>
<keyword evidence="22" id="KW-1185">Reference proteome</keyword>
<dbReference type="GO" id="GO:0009073">
    <property type="term" value="P:aromatic amino acid family biosynthetic process"/>
    <property type="evidence" value="ECO:0007669"/>
    <property type="project" value="UniProtKB-KW"/>
</dbReference>
<evidence type="ECO:0000256" key="2">
    <source>
        <dbReference type="ARBA" id="ARBA00001911"/>
    </source>
</evidence>
<evidence type="ECO:0000256" key="7">
    <source>
        <dbReference type="ARBA" id="ARBA00013031"/>
    </source>
</evidence>
<name>A0A1H1BRI0_9BACI</name>
<dbReference type="CDD" id="cd08195">
    <property type="entry name" value="DHQS"/>
    <property type="match status" value="1"/>
</dbReference>
<keyword evidence="15 18" id="KW-0057">Aromatic amino acid biosynthesis</keyword>
<evidence type="ECO:0000313" key="22">
    <source>
        <dbReference type="Proteomes" id="UP000199444"/>
    </source>
</evidence>
<evidence type="ECO:0000256" key="12">
    <source>
        <dbReference type="ARBA" id="ARBA00022741"/>
    </source>
</evidence>
<keyword evidence="17 18" id="KW-0170">Cobalt</keyword>
<feature type="binding site" evidence="18">
    <location>
        <position position="180"/>
    </location>
    <ligand>
        <name>Zn(2+)</name>
        <dbReference type="ChEBI" id="CHEBI:29105"/>
    </ligand>
</feature>
<comment type="cofactor">
    <cofactor evidence="2 18">
        <name>NAD(+)</name>
        <dbReference type="ChEBI" id="CHEBI:57540"/>
    </cofactor>
</comment>
<comment type="cofactor">
    <cofactor evidence="18">
        <name>Co(2+)</name>
        <dbReference type="ChEBI" id="CHEBI:48828"/>
    </cofactor>
    <cofactor evidence="18">
        <name>Zn(2+)</name>
        <dbReference type="ChEBI" id="CHEBI:29105"/>
    </cofactor>
    <text evidence="18">Binds 1 divalent metal cation per subunit. Can use either Co(2+) or Zn(2+).</text>
</comment>
<keyword evidence="10 18" id="KW-0028">Amino-acid biosynthesis</keyword>
<dbReference type="STRING" id="553311.SAMN05216231_1875"/>
<keyword evidence="14 18" id="KW-0520">NAD</keyword>
<evidence type="ECO:0000256" key="5">
    <source>
        <dbReference type="ARBA" id="ARBA00004661"/>
    </source>
</evidence>
<evidence type="ECO:0000256" key="9">
    <source>
        <dbReference type="ARBA" id="ARBA00022490"/>
    </source>
</evidence>
<dbReference type="FunFam" id="3.40.50.1970:FF:000007">
    <property type="entry name" value="Pentafunctional AROM polypeptide"/>
    <property type="match status" value="1"/>
</dbReference>
<dbReference type="GO" id="GO:0046872">
    <property type="term" value="F:metal ion binding"/>
    <property type="evidence" value="ECO:0007669"/>
    <property type="project" value="UniProtKB-KW"/>
</dbReference>
<feature type="binding site" evidence="18">
    <location>
        <begin position="102"/>
        <end position="106"/>
    </location>
    <ligand>
        <name>NAD(+)</name>
        <dbReference type="ChEBI" id="CHEBI:57540"/>
    </ligand>
</feature>
<evidence type="ECO:0000256" key="10">
    <source>
        <dbReference type="ARBA" id="ARBA00022605"/>
    </source>
</evidence>
<proteinExistence type="inferred from homology"/>
<evidence type="ECO:0000259" key="19">
    <source>
        <dbReference type="Pfam" id="PF01761"/>
    </source>
</evidence>
<dbReference type="GO" id="GO:0003856">
    <property type="term" value="F:3-dehydroquinate synthase activity"/>
    <property type="evidence" value="ECO:0007669"/>
    <property type="project" value="UniProtKB-UniRule"/>
</dbReference>
<comment type="subcellular location">
    <subcellularLocation>
        <location evidence="4 18">Cytoplasm</location>
    </subcellularLocation>
</comment>
<dbReference type="GO" id="GO:0009423">
    <property type="term" value="P:chorismate biosynthetic process"/>
    <property type="evidence" value="ECO:0007669"/>
    <property type="project" value="UniProtKB-UniRule"/>
</dbReference>
<dbReference type="EMBL" id="FNKD01000002">
    <property type="protein sequence ID" value="SDQ54541.1"/>
    <property type="molecule type" value="Genomic_DNA"/>
</dbReference>
<evidence type="ECO:0000256" key="1">
    <source>
        <dbReference type="ARBA" id="ARBA00001393"/>
    </source>
</evidence>
<comment type="cofactor">
    <cofactor evidence="3">
        <name>Zn(2+)</name>
        <dbReference type="ChEBI" id="CHEBI:29105"/>
    </cofactor>
</comment>
<feature type="domain" description="3-dehydroquinate synthase C-terminal" evidence="20">
    <location>
        <begin position="177"/>
        <end position="317"/>
    </location>
</feature>